<dbReference type="InterPro" id="IPR023152">
    <property type="entry name" value="RasGAP_CS"/>
</dbReference>
<dbReference type="Proteomes" id="UP000009136">
    <property type="component" value="Chromosome 7"/>
</dbReference>
<dbReference type="Gene3D" id="3.30.505.10">
    <property type="entry name" value="SH2 domain"/>
    <property type="match status" value="2"/>
</dbReference>
<dbReference type="GO" id="GO:0005102">
    <property type="term" value="F:signaling receptor binding"/>
    <property type="evidence" value="ECO:0007669"/>
    <property type="project" value="UniProtKB-ARBA"/>
</dbReference>
<dbReference type="InterPro" id="IPR035652">
    <property type="entry name" value="RasGAP_SH3"/>
</dbReference>
<dbReference type="Gene3D" id="2.60.40.150">
    <property type="entry name" value="C2 domain"/>
    <property type="match status" value="1"/>
</dbReference>
<feature type="domain" description="Ras-GAP" evidence="19">
    <location>
        <begin position="711"/>
        <end position="838"/>
    </location>
</feature>
<dbReference type="FunFam" id="3.30.505.10:FF:000033">
    <property type="entry name" value="RAS p21 protein activator 1"/>
    <property type="match status" value="1"/>
</dbReference>
<evidence type="ECO:0000259" key="16">
    <source>
        <dbReference type="PROSITE" id="PS50002"/>
    </source>
</evidence>
<evidence type="ECO:0000256" key="6">
    <source>
        <dbReference type="ARBA" id="ARBA00022737"/>
    </source>
</evidence>
<reference evidence="20" key="3">
    <citation type="submission" date="2025-09" db="UniProtKB">
        <authorList>
            <consortium name="Ensembl"/>
        </authorList>
    </citation>
    <scope>IDENTIFICATION</scope>
    <source>
        <strain evidence="20">Hereford</strain>
    </source>
</reference>
<dbReference type="PROSITE" id="PS00509">
    <property type="entry name" value="RAS_GTPASE_ACTIV_1"/>
    <property type="match status" value="1"/>
</dbReference>
<keyword evidence="7" id="KW-0007">Acetylation</keyword>
<dbReference type="Pfam" id="PF00168">
    <property type="entry name" value="C2"/>
    <property type="match status" value="1"/>
</dbReference>
<evidence type="ECO:0000313" key="20">
    <source>
        <dbReference type="Ensembl" id="ENSBTAP00000099353.1"/>
    </source>
</evidence>
<dbReference type="GO" id="GO:0048731">
    <property type="term" value="P:system development"/>
    <property type="evidence" value="ECO:0007669"/>
    <property type="project" value="UniProtKB-ARBA"/>
</dbReference>
<dbReference type="FunFam" id="1.10.506.10:FF:000007">
    <property type="entry name" value="RAS p21 protein activator 1"/>
    <property type="match status" value="1"/>
</dbReference>
<evidence type="ECO:0000256" key="14">
    <source>
        <dbReference type="PROSITE-ProRule" id="PRU00192"/>
    </source>
</evidence>
<dbReference type="PRINTS" id="PR00401">
    <property type="entry name" value="SH2DOMAIN"/>
</dbReference>
<gene>
    <name evidence="20" type="primary">RASA1</name>
</gene>
<dbReference type="GO" id="GO:0005737">
    <property type="term" value="C:cytoplasm"/>
    <property type="evidence" value="ECO:0007669"/>
    <property type="project" value="UniProtKB-SubCell"/>
</dbReference>
<dbReference type="FunFam" id="2.30.30.40:FF:000050">
    <property type="entry name" value="RAS p21 protein activator 1"/>
    <property type="match status" value="1"/>
</dbReference>
<dbReference type="InterPro" id="IPR035842">
    <property type="entry name" value="RasGAP_C_SH2"/>
</dbReference>
<evidence type="ECO:0000259" key="19">
    <source>
        <dbReference type="PROSITE" id="PS50018"/>
    </source>
</evidence>
<dbReference type="AlphaFoldDB" id="A0AAA9TPY9"/>
<dbReference type="PROSITE" id="PS50001">
    <property type="entry name" value="SH2"/>
    <property type="match status" value="2"/>
</dbReference>
<dbReference type="Pfam" id="PF00017">
    <property type="entry name" value="SH2"/>
    <property type="match status" value="2"/>
</dbReference>
<evidence type="ECO:0000256" key="13">
    <source>
        <dbReference type="PROSITE-ProRule" id="PRU00191"/>
    </source>
</evidence>
<evidence type="ECO:0000256" key="8">
    <source>
        <dbReference type="ARBA" id="ARBA00022999"/>
    </source>
</evidence>
<dbReference type="InterPro" id="IPR035841">
    <property type="entry name" value="RasGAP_N_SH2"/>
</dbReference>
<feature type="domain" description="SH2" evidence="15">
    <location>
        <begin position="348"/>
        <end position="438"/>
    </location>
</feature>
<proteinExistence type="predicted"/>
<dbReference type="InterPro" id="IPR036028">
    <property type="entry name" value="SH3-like_dom_sf"/>
</dbReference>
<keyword evidence="8 13" id="KW-0727">SH2 domain</keyword>
<feature type="domain" description="SH3" evidence="16">
    <location>
        <begin position="276"/>
        <end position="338"/>
    </location>
</feature>
<evidence type="ECO:0000313" key="21">
    <source>
        <dbReference type="Proteomes" id="UP000009136"/>
    </source>
</evidence>
<evidence type="ECO:0000256" key="1">
    <source>
        <dbReference type="ARBA" id="ARBA00004496"/>
    </source>
</evidence>
<evidence type="ECO:0000256" key="3">
    <source>
        <dbReference type="ARBA" id="ARBA00022468"/>
    </source>
</evidence>
<reference evidence="20" key="1">
    <citation type="submission" date="2018-03" db="EMBL/GenBank/DDBJ databases">
        <title>ARS-UCD1.2.</title>
        <authorList>
            <person name="Rosen B.D."/>
            <person name="Bickhart D.M."/>
            <person name="Koren S."/>
            <person name="Schnabel R.D."/>
            <person name="Hall R."/>
            <person name="Zimin A."/>
            <person name="Dreischer C."/>
            <person name="Schultheiss S."/>
            <person name="Schroeder S.G."/>
            <person name="Elsik C.G."/>
            <person name="Couldrey C."/>
            <person name="Liu G.E."/>
            <person name="Van Tassell C.P."/>
            <person name="Phillippy A.M."/>
            <person name="Smith T.P.L."/>
            <person name="Medrano J.F."/>
        </authorList>
    </citation>
    <scope>NUCLEOTIDE SEQUENCE [LARGE SCALE GENOMIC DNA]</scope>
    <source>
        <strain evidence="20">Hereford</strain>
    </source>
</reference>
<dbReference type="Pfam" id="PF00616">
    <property type="entry name" value="RasGAP"/>
    <property type="match status" value="1"/>
</dbReference>
<dbReference type="FunFam" id="3.30.505.10:FF:000046">
    <property type="entry name" value="RAS p21 protein activator 1"/>
    <property type="match status" value="1"/>
</dbReference>
<dbReference type="InterPro" id="IPR008936">
    <property type="entry name" value="Rho_GTPase_activation_prot"/>
</dbReference>
<dbReference type="SMART" id="SM00326">
    <property type="entry name" value="SH3"/>
    <property type="match status" value="1"/>
</dbReference>
<comment type="subcellular location">
    <subcellularLocation>
        <location evidence="1">Cytoplasm</location>
    </subcellularLocation>
</comment>
<dbReference type="CDD" id="cd10354">
    <property type="entry name" value="SH2_Cterm_RasGAP"/>
    <property type="match status" value="1"/>
</dbReference>
<keyword evidence="3" id="KW-0343">GTPase activation</keyword>
<evidence type="ECO:0000256" key="5">
    <source>
        <dbReference type="ARBA" id="ARBA00022553"/>
    </source>
</evidence>
<dbReference type="GO" id="GO:0005096">
    <property type="term" value="F:GTPase activator activity"/>
    <property type="evidence" value="ECO:0007669"/>
    <property type="project" value="UniProtKB-KW"/>
</dbReference>
<dbReference type="SMART" id="SM00323">
    <property type="entry name" value="RasGAP"/>
    <property type="match status" value="1"/>
</dbReference>
<evidence type="ECO:0000256" key="11">
    <source>
        <dbReference type="ARBA" id="ARBA00081093"/>
    </source>
</evidence>
<dbReference type="InterPro" id="IPR001452">
    <property type="entry name" value="SH3_domain"/>
</dbReference>
<protein>
    <recommendedName>
        <fullName evidence="10">Ras GTPase-activating protein 1</fullName>
    </recommendedName>
    <alternativeName>
        <fullName evidence="11">Ras p21 protein activator</fullName>
    </alternativeName>
    <alternativeName>
        <fullName evidence="12">p120GAP</fullName>
    </alternativeName>
</protein>
<dbReference type="SUPFAM" id="SSF50729">
    <property type="entry name" value="PH domain-like"/>
    <property type="match status" value="1"/>
</dbReference>
<dbReference type="SUPFAM" id="SSF50044">
    <property type="entry name" value="SH3-domain"/>
    <property type="match status" value="1"/>
</dbReference>
<dbReference type="InterPro" id="IPR011993">
    <property type="entry name" value="PH-like_dom_sf"/>
</dbReference>
<dbReference type="PROSITE" id="PS50018">
    <property type="entry name" value="RAS_GTPASE_ACTIV_2"/>
    <property type="match status" value="1"/>
</dbReference>
<dbReference type="Gene3D" id="2.30.30.40">
    <property type="entry name" value="SH3 Domains"/>
    <property type="match status" value="1"/>
</dbReference>
<feature type="domain" description="SH2" evidence="15">
    <location>
        <begin position="178"/>
        <end position="269"/>
    </location>
</feature>
<dbReference type="CDD" id="cd08400">
    <property type="entry name" value="C2_Ras_p21A1"/>
    <property type="match status" value="1"/>
</dbReference>
<dbReference type="SMART" id="SM00233">
    <property type="entry name" value="PH"/>
    <property type="match status" value="1"/>
</dbReference>
<dbReference type="InterPro" id="IPR001936">
    <property type="entry name" value="RasGAP_dom"/>
</dbReference>
<evidence type="ECO:0000256" key="7">
    <source>
        <dbReference type="ARBA" id="ARBA00022990"/>
    </source>
</evidence>
<evidence type="ECO:0000259" key="17">
    <source>
        <dbReference type="PROSITE" id="PS50003"/>
    </source>
</evidence>
<evidence type="ECO:0000259" key="18">
    <source>
        <dbReference type="PROSITE" id="PS50004"/>
    </source>
</evidence>
<evidence type="ECO:0000256" key="10">
    <source>
        <dbReference type="ARBA" id="ARBA00071364"/>
    </source>
</evidence>
<dbReference type="InterPro" id="IPR035892">
    <property type="entry name" value="C2_domain_sf"/>
</dbReference>
<dbReference type="InterPro" id="IPR000008">
    <property type="entry name" value="C2_dom"/>
</dbReference>
<dbReference type="GO" id="GO:0019899">
    <property type="term" value="F:enzyme binding"/>
    <property type="evidence" value="ECO:0007669"/>
    <property type="project" value="UniProtKB-ARBA"/>
</dbReference>
<organism evidence="20 21">
    <name type="scientific">Bos taurus</name>
    <name type="common">Bovine</name>
    <dbReference type="NCBI Taxonomy" id="9913"/>
    <lineage>
        <taxon>Eukaryota</taxon>
        <taxon>Metazoa</taxon>
        <taxon>Chordata</taxon>
        <taxon>Craniata</taxon>
        <taxon>Vertebrata</taxon>
        <taxon>Euteleostomi</taxon>
        <taxon>Mammalia</taxon>
        <taxon>Eutheria</taxon>
        <taxon>Laurasiatheria</taxon>
        <taxon>Artiodactyla</taxon>
        <taxon>Ruminantia</taxon>
        <taxon>Pecora</taxon>
        <taxon>Bovidae</taxon>
        <taxon>Bovinae</taxon>
        <taxon>Bos</taxon>
    </lineage>
</organism>
<accession>A0AAA9TPY9</accession>
<evidence type="ECO:0000256" key="12">
    <source>
        <dbReference type="ARBA" id="ARBA00081159"/>
    </source>
</evidence>
<dbReference type="InterPro" id="IPR000980">
    <property type="entry name" value="SH2"/>
</dbReference>
<dbReference type="PROSITE" id="PS50002">
    <property type="entry name" value="SH3"/>
    <property type="match status" value="1"/>
</dbReference>
<dbReference type="CDD" id="cd10353">
    <property type="entry name" value="SH2_Nterm_RasGAP"/>
    <property type="match status" value="1"/>
</dbReference>
<dbReference type="InterPro" id="IPR039360">
    <property type="entry name" value="Ras_GTPase"/>
</dbReference>
<dbReference type="CDD" id="cd11788">
    <property type="entry name" value="SH3_RasGAP"/>
    <property type="match status" value="1"/>
</dbReference>
<dbReference type="FunFam" id="2.30.29.30:FF:000090">
    <property type="entry name" value="RAS p21 protein activator 1"/>
    <property type="match status" value="1"/>
</dbReference>
<dbReference type="SUPFAM" id="SSF49562">
    <property type="entry name" value="C2 domain (Calcium/lipid-binding domain, CaLB)"/>
    <property type="match status" value="1"/>
</dbReference>
<evidence type="ECO:0000256" key="2">
    <source>
        <dbReference type="ARBA" id="ARBA00022443"/>
    </source>
</evidence>
<evidence type="ECO:0000256" key="9">
    <source>
        <dbReference type="ARBA" id="ARBA00065582"/>
    </source>
</evidence>
<dbReference type="Ensembl" id="ENSBTAT00000099236.1">
    <property type="protein sequence ID" value="ENSBTAP00000099353.1"/>
    <property type="gene ID" value="ENSBTAG00000009565.8"/>
</dbReference>
<keyword evidence="5" id="KW-0597">Phosphoprotein</keyword>
<dbReference type="Pfam" id="PF00169">
    <property type="entry name" value="PH"/>
    <property type="match status" value="1"/>
</dbReference>
<dbReference type="PROSITE" id="PS50003">
    <property type="entry name" value="PH_DOMAIN"/>
    <property type="match status" value="1"/>
</dbReference>
<name>A0AAA9TPY9_BOVIN</name>
<keyword evidence="21" id="KW-1185">Reference proteome</keyword>
<feature type="domain" description="C2" evidence="18">
    <location>
        <begin position="574"/>
        <end position="687"/>
    </location>
</feature>
<keyword evidence="4" id="KW-0963">Cytoplasm</keyword>
<dbReference type="FunFam" id="2.60.40.150:FF:000052">
    <property type="entry name" value="RAS p21 protein activator 1"/>
    <property type="match status" value="1"/>
</dbReference>
<dbReference type="Gene3D" id="1.10.506.10">
    <property type="entry name" value="GTPase Activation - p120gap, domain 1"/>
    <property type="match status" value="2"/>
</dbReference>
<dbReference type="InterPro" id="IPR036860">
    <property type="entry name" value="SH2_dom_sf"/>
</dbReference>
<dbReference type="PROSITE" id="PS50004">
    <property type="entry name" value="C2"/>
    <property type="match status" value="1"/>
</dbReference>
<dbReference type="InterPro" id="IPR001849">
    <property type="entry name" value="PH_domain"/>
</dbReference>
<evidence type="ECO:0000256" key="4">
    <source>
        <dbReference type="ARBA" id="ARBA00022490"/>
    </source>
</evidence>
<dbReference type="SUPFAM" id="SSF48350">
    <property type="entry name" value="GTPase activation domain, GAP"/>
    <property type="match status" value="1"/>
</dbReference>
<dbReference type="CDD" id="cd13260">
    <property type="entry name" value="PH_RASA1"/>
    <property type="match status" value="1"/>
</dbReference>
<dbReference type="SUPFAM" id="SSF55550">
    <property type="entry name" value="SH2 domain"/>
    <property type="match status" value="2"/>
</dbReference>
<dbReference type="Pfam" id="PF00018">
    <property type="entry name" value="SH3_1"/>
    <property type="match status" value="1"/>
</dbReference>
<keyword evidence="6" id="KW-0677">Repeat</keyword>
<dbReference type="SMART" id="SM00239">
    <property type="entry name" value="C2"/>
    <property type="match status" value="1"/>
</dbReference>
<dbReference type="PANTHER" id="PTHR10194:SF146">
    <property type="entry name" value="RAS GTPASE-ACTIVATING PROTEIN 1"/>
    <property type="match status" value="1"/>
</dbReference>
<sequence length="943" mass="104363">MMAAEAGGEEGGPVTAGAAGGGAAAASGAYPAVCRVKIPAALPVAAAAPFPGLAEAGVAATLGGGAALGSGFLGPGSVAGTPGGVGLSAGGAAAGVAGVAAAAAGAGGEMAFAKGTTSLPTETFGAGGGFPPLPPPPPQLPTLGAGLGTVDEGDSLDGPEYEEEEVAIPLTAPPTNQWYHGKLDRTIAEERLRQAGKSGSYLIRESDRRPGSFVLSFLSQTNVVNHFRIIAMCGDYYIGGRRFSSLSDLIGYYSHVSCLLKGEKLLYPVAPPEAIEDRRRVRAILPYTKVPDTDEISFLKGDMFIVHNELEDGWMWVTNLRTDEQGLIVEDLVEEVGREEDPHEGKIWFHGKISKQEAYNLLMTVGQVCSFLVRPSDNTPGDYSLYFRTSENIQRFKICPTPNNQFMMGGRYYNSIGDIIDHYRKEQIVEGYYLKEPVPMQDQEQVLNDAVDGKEIYNTIRRKTKDAFYKNIVKKGYLLKKGKGKRWKNLYFILEGSDAQLIYFESEKRATKPKGLIDLSVCSVYVVHDSLFGRPNCFQIVVQHFSEEHYIFYFAGETPEQAEDWMKGLQAFCNLRKSSPGTSNKRLRQVSSLILHIEEAHKLPVKHFTNPYCNIYLNSVQVAKTHAREGQNPVWSEEFVFDDLPPDINRFEITLSNKTKKSKDPDILFMRCQLSRLQKGHATDEWFLLSSHIPLKGIEPGSLRVRARYSMEKIMPEEEYSEFKELSPSKLEKNEDVNTNLAHLLNILSELVEKIFMASEILPPTLRYIYGCLQKSVQHKWPTNTTMRTRVVSGFVFLRLICPAILNPRMFNIISDSPSPIAARTLTLVAKSVQNLANLVEFGAKEPYMEGVNPFIKSNKHRMIMFLDELGNVPELPDTTEHSRTDLCRDLAALHEICVAHSDELRTLSNERGAQQHVLKKLLAITELLQQKQNQYTKTNDVR</sequence>
<keyword evidence="2 14" id="KW-0728">SH3 domain</keyword>
<feature type="domain" description="PH" evidence="17">
    <location>
        <begin position="471"/>
        <end position="574"/>
    </location>
</feature>
<reference evidence="20" key="2">
    <citation type="submission" date="2025-08" db="UniProtKB">
        <authorList>
            <consortium name="Ensembl"/>
        </authorList>
    </citation>
    <scope>IDENTIFICATION</scope>
    <source>
        <strain evidence="20">Hereford</strain>
    </source>
</reference>
<dbReference type="PANTHER" id="PTHR10194">
    <property type="entry name" value="RAS GTPASE-ACTIVATING PROTEINS"/>
    <property type="match status" value="1"/>
</dbReference>
<comment type="subunit">
    <text evidence="9">Interacts with SQSTM1. Interacts with SPSB1; the interaction does not promote degradation. Interacts with CAV2 (tyrosine phosphorylated form). Directly interacts with NCK1. Interacts with PDGFRB (tyrosine phosphorylated). Interacts (via SH2 domain) with the 'Tyr-9' phosphorylated form of PDPK1. Interacts with tyrosine-phosphorylated EPHB4.</text>
</comment>
<dbReference type="SMART" id="SM00252">
    <property type="entry name" value="SH2"/>
    <property type="match status" value="2"/>
</dbReference>
<dbReference type="Gene3D" id="2.30.29.30">
    <property type="entry name" value="Pleckstrin-homology domain (PH domain)/Phosphotyrosine-binding domain (PTB)"/>
    <property type="match status" value="1"/>
</dbReference>
<evidence type="ECO:0000259" key="15">
    <source>
        <dbReference type="PROSITE" id="PS50001"/>
    </source>
</evidence>
<dbReference type="GeneTree" id="ENSGT00940000155846"/>